<dbReference type="AlphaFoldDB" id="A0A2C8Y887"/>
<reference evidence="6 7" key="1">
    <citation type="submission" date="2017-09" db="EMBL/GenBank/DDBJ databases">
        <authorList>
            <person name="Ehlers B."/>
            <person name="Leendertz F.H."/>
        </authorList>
    </citation>
    <scope>NUCLEOTIDE SEQUENCE [LARGE SCALE GENOMIC DNA]</scope>
    <source>
        <strain evidence="6 7">CGMCC 1.05381</strain>
    </source>
</reference>
<dbReference type="Pfam" id="PF01022">
    <property type="entry name" value="HTH_5"/>
    <property type="match status" value="1"/>
</dbReference>
<dbReference type="PROSITE" id="PS50987">
    <property type="entry name" value="HTH_ARSR_2"/>
    <property type="match status" value="1"/>
</dbReference>
<evidence type="ECO:0000313" key="6">
    <source>
        <dbReference type="EMBL" id="SOE46405.1"/>
    </source>
</evidence>
<dbReference type="GO" id="GO:0003700">
    <property type="term" value="F:DNA-binding transcription factor activity"/>
    <property type="evidence" value="ECO:0007669"/>
    <property type="project" value="InterPro"/>
</dbReference>
<organism evidence="6 7">
    <name type="scientific">Salinibacterium xinjiangense</name>
    <dbReference type="NCBI Taxonomy" id="386302"/>
    <lineage>
        <taxon>Bacteria</taxon>
        <taxon>Bacillati</taxon>
        <taxon>Actinomycetota</taxon>
        <taxon>Actinomycetes</taxon>
        <taxon>Micrococcales</taxon>
        <taxon>Microbacteriaceae</taxon>
        <taxon>Salinibacterium</taxon>
    </lineage>
</organism>
<dbReference type="PANTHER" id="PTHR33154">
    <property type="entry name" value="TRANSCRIPTIONAL REGULATOR, ARSR FAMILY"/>
    <property type="match status" value="1"/>
</dbReference>
<proteinExistence type="predicted"/>
<dbReference type="InterPro" id="IPR001845">
    <property type="entry name" value="HTH_ArsR_DNA-bd_dom"/>
</dbReference>
<dbReference type="SUPFAM" id="SSF46785">
    <property type="entry name" value="Winged helix' DNA-binding domain"/>
    <property type="match status" value="1"/>
</dbReference>
<evidence type="ECO:0000313" key="7">
    <source>
        <dbReference type="Proteomes" id="UP000219440"/>
    </source>
</evidence>
<dbReference type="RefSeq" id="WP_097059345.1">
    <property type="nucleotide sequence ID" value="NZ_BMLC01000002.1"/>
</dbReference>
<accession>A0A2C8Y887</accession>
<feature type="region of interest" description="Disordered" evidence="4">
    <location>
        <begin position="97"/>
        <end position="120"/>
    </location>
</feature>
<dbReference type="EMBL" id="OCST01000001">
    <property type="protein sequence ID" value="SOE46405.1"/>
    <property type="molecule type" value="Genomic_DNA"/>
</dbReference>
<dbReference type="SMART" id="SM00418">
    <property type="entry name" value="HTH_ARSR"/>
    <property type="match status" value="1"/>
</dbReference>
<evidence type="ECO:0000259" key="5">
    <source>
        <dbReference type="PROSITE" id="PS50987"/>
    </source>
</evidence>
<evidence type="ECO:0000256" key="1">
    <source>
        <dbReference type="ARBA" id="ARBA00023015"/>
    </source>
</evidence>
<dbReference type="OrthoDB" id="3628603at2"/>
<dbReference type="PANTHER" id="PTHR33154:SF33">
    <property type="entry name" value="TRANSCRIPTIONAL REPRESSOR SDPR"/>
    <property type="match status" value="1"/>
</dbReference>
<keyword evidence="3" id="KW-0804">Transcription</keyword>
<dbReference type="InterPro" id="IPR036390">
    <property type="entry name" value="WH_DNA-bd_sf"/>
</dbReference>
<dbReference type="GO" id="GO:0003677">
    <property type="term" value="F:DNA binding"/>
    <property type="evidence" value="ECO:0007669"/>
    <property type="project" value="UniProtKB-KW"/>
</dbReference>
<gene>
    <name evidence="6" type="ORF">SAMN06296378_0147</name>
</gene>
<dbReference type="PRINTS" id="PR00778">
    <property type="entry name" value="HTHARSR"/>
</dbReference>
<name>A0A2C8Y887_9MICO</name>
<dbReference type="Gene3D" id="1.10.10.10">
    <property type="entry name" value="Winged helix-like DNA-binding domain superfamily/Winged helix DNA-binding domain"/>
    <property type="match status" value="1"/>
</dbReference>
<evidence type="ECO:0000256" key="4">
    <source>
        <dbReference type="SAM" id="MobiDB-lite"/>
    </source>
</evidence>
<keyword evidence="2" id="KW-0238">DNA-binding</keyword>
<keyword evidence="7" id="KW-1185">Reference proteome</keyword>
<dbReference type="InterPro" id="IPR036388">
    <property type="entry name" value="WH-like_DNA-bd_sf"/>
</dbReference>
<keyword evidence="1" id="KW-0805">Transcription regulation</keyword>
<evidence type="ECO:0000256" key="3">
    <source>
        <dbReference type="ARBA" id="ARBA00023163"/>
    </source>
</evidence>
<sequence>MHPFEVLAEPVRRRLVEILASGEHTTGELEGVITTEFGVGRTAVQHHLRSLRDAGWIDSRDDWPNRCHHLRHGVIEHIEGYVFDLRRLWDQRVGWNGEEQSPFEPQHTRKGKRGHRRDPDDIWLHALD</sequence>
<dbReference type="InterPro" id="IPR051081">
    <property type="entry name" value="HTH_MetalResp_TranReg"/>
</dbReference>
<protein>
    <submittedName>
        <fullName evidence="6">Transcriptional regulator, ArsR family</fullName>
    </submittedName>
</protein>
<evidence type="ECO:0000256" key="2">
    <source>
        <dbReference type="ARBA" id="ARBA00023125"/>
    </source>
</evidence>
<dbReference type="CDD" id="cd00090">
    <property type="entry name" value="HTH_ARSR"/>
    <property type="match status" value="1"/>
</dbReference>
<dbReference type="Proteomes" id="UP000219440">
    <property type="component" value="Unassembled WGS sequence"/>
</dbReference>
<dbReference type="InterPro" id="IPR011991">
    <property type="entry name" value="ArsR-like_HTH"/>
</dbReference>
<feature type="domain" description="HTH arsR-type" evidence="5">
    <location>
        <begin position="1"/>
        <end position="90"/>
    </location>
</feature>